<evidence type="ECO:0000313" key="7">
    <source>
        <dbReference type="EMBL" id="KAF7258296.1"/>
    </source>
</evidence>
<evidence type="ECO:0000256" key="2">
    <source>
        <dbReference type="PROSITE-ProRule" id="PRU00076"/>
    </source>
</evidence>
<dbReference type="PROSITE" id="PS50092">
    <property type="entry name" value="TSP1"/>
    <property type="match status" value="1"/>
</dbReference>
<dbReference type="PROSITE" id="PS01186">
    <property type="entry name" value="EGF_2"/>
    <property type="match status" value="1"/>
</dbReference>
<feature type="compositionally biased region" description="Polar residues" evidence="3">
    <location>
        <begin position="496"/>
        <end position="510"/>
    </location>
</feature>
<dbReference type="AlphaFoldDB" id="A0A8S9YY57"/>
<keyword evidence="2" id="KW-0245">EGF-like domain</keyword>
<evidence type="ECO:0000256" key="4">
    <source>
        <dbReference type="SAM" id="Phobius"/>
    </source>
</evidence>
<dbReference type="SMART" id="SM00181">
    <property type="entry name" value="EGF"/>
    <property type="match status" value="3"/>
</dbReference>
<comment type="caution">
    <text evidence="7">The sequence shown here is derived from an EMBL/GenBank/DDBJ whole genome shotgun (WGS) entry which is preliminary data.</text>
</comment>
<dbReference type="SUPFAM" id="SSF82895">
    <property type="entry name" value="TSP-1 type 1 repeat"/>
    <property type="match status" value="1"/>
</dbReference>
<feature type="chain" id="PRO_5035755373" evidence="5">
    <location>
        <begin position="27"/>
        <end position="520"/>
    </location>
</feature>
<name>A0A8S9YY57_9TREM</name>
<evidence type="ECO:0000259" key="6">
    <source>
        <dbReference type="PROSITE" id="PS50026"/>
    </source>
</evidence>
<reference evidence="7" key="1">
    <citation type="submission" date="2019-07" db="EMBL/GenBank/DDBJ databases">
        <title>Annotation for the trematode Paragonimus miyazaki's.</title>
        <authorList>
            <person name="Choi Y.-J."/>
        </authorList>
    </citation>
    <scope>NUCLEOTIDE SEQUENCE</scope>
    <source>
        <strain evidence="7">Japan</strain>
    </source>
</reference>
<feature type="domain" description="EGF-like" evidence="6">
    <location>
        <begin position="344"/>
        <end position="376"/>
    </location>
</feature>
<keyword evidence="8" id="KW-1185">Reference proteome</keyword>
<dbReference type="OrthoDB" id="446173at2759"/>
<dbReference type="Gene3D" id="2.10.25.10">
    <property type="entry name" value="Laminin"/>
    <property type="match status" value="1"/>
</dbReference>
<dbReference type="InterPro" id="IPR000742">
    <property type="entry name" value="EGF"/>
</dbReference>
<dbReference type="Proteomes" id="UP000822476">
    <property type="component" value="Unassembled WGS sequence"/>
</dbReference>
<feature type="region of interest" description="Disordered" evidence="3">
    <location>
        <begin position="496"/>
        <end position="520"/>
    </location>
</feature>
<feature type="disulfide bond" evidence="2">
    <location>
        <begin position="257"/>
        <end position="266"/>
    </location>
</feature>
<dbReference type="InterPro" id="IPR036383">
    <property type="entry name" value="TSP1_rpt_sf"/>
</dbReference>
<dbReference type="SUPFAM" id="SSF57196">
    <property type="entry name" value="EGF/Laminin"/>
    <property type="match status" value="1"/>
</dbReference>
<keyword evidence="4" id="KW-0812">Transmembrane</keyword>
<comment type="caution">
    <text evidence="2">Lacks conserved residue(s) required for the propagation of feature annotation.</text>
</comment>
<dbReference type="FunFam" id="2.20.100.10:FF:000001">
    <property type="entry name" value="semaphorin-5A isoform X1"/>
    <property type="match status" value="1"/>
</dbReference>
<evidence type="ECO:0000256" key="1">
    <source>
        <dbReference type="ARBA" id="ARBA00023157"/>
    </source>
</evidence>
<feature type="domain" description="EGF-like" evidence="6">
    <location>
        <begin position="226"/>
        <end position="267"/>
    </location>
</feature>
<dbReference type="InterPro" id="IPR000884">
    <property type="entry name" value="TSP1_rpt"/>
</dbReference>
<protein>
    <submittedName>
        <fullName evidence="7">Acidic fibroblast growth factor intracellular binding protein</fullName>
    </submittedName>
</protein>
<feature type="signal peptide" evidence="5">
    <location>
        <begin position="1"/>
        <end position="26"/>
    </location>
</feature>
<dbReference type="Gene3D" id="2.20.100.10">
    <property type="entry name" value="Thrombospondin type-1 (TSP1) repeat"/>
    <property type="match status" value="1"/>
</dbReference>
<dbReference type="PROSITE" id="PS50026">
    <property type="entry name" value="EGF_3"/>
    <property type="match status" value="2"/>
</dbReference>
<proteinExistence type="predicted"/>
<accession>A0A8S9YY57</accession>
<feature type="transmembrane region" description="Helical" evidence="4">
    <location>
        <begin position="454"/>
        <end position="480"/>
    </location>
</feature>
<evidence type="ECO:0000313" key="8">
    <source>
        <dbReference type="Proteomes" id="UP000822476"/>
    </source>
</evidence>
<dbReference type="PROSITE" id="PS00022">
    <property type="entry name" value="EGF_1"/>
    <property type="match status" value="2"/>
</dbReference>
<evidence type="ECO:0000256" key="3">
    <source>
        <dbReference type="SAM" id="MobiDB-lite"/>
    </source>
</evidence>
<gene>
    <name evidence="7" type="ORF">EG68_04580</name>
</gene>
<dbReference type="SMART" id="SM00209">
    <property type="entry name" value="TSP1"/>
    <property type="match status" value="1"/>
</dbReference>
<organism evidence="7 8">
    <name type="scientific">Paragonimus skrjabini miyazakii</name>
    <dbReference type="NCBI Taxonomy" id="59628"/>
    <lineage>
        <taxon>Eukaryota</taxon>
        <taxon>Metazoa</taxon>
        <taxon>Spiralia</taxon>
        <taxon>Lophotrochozoa</taxon>
        <taxon>Platyhelminthes</taxon>
        <taxon>Trematoda</taxon>
        <taxon>Digenea</taxon>
        <taxon>Plagiorchiida</taxon>
        <taxon>Troglotremata</taxon>
        <taxon>Troglotrematidae</taxon>
        <taxon>Paragonimus</taxon>
    </lineage>
</organism>
<keyword evidence="5" id="KW-0732">Signal</keyword>
<evidence type="ECO:0000256" key="5">
    <source>
        <dbReference type="SAM" id="SignalP"/>
    </source>
</evidence>
<keyword evidence="1 2" id="KW-1015">Disulfide bond</keyword>
<feature type="disulfide bond" evidence="2">
    <location>
        <begin position="366"/>
        <end position="375"/>
    </location>
</feature>
<keyword evidence="4" id="KW-1133">Transmembrane helix</keyword>
<keyword evidence="4" id="KW-0472">Membrane</keyword>
<dbReference type="EMBL" id="JTDE01001815">
    <property type="protein sequence ID" value="KAF7258296.1"/>
    <property type="molecule type" value="Genomic_DNA"/>
</dbReference>
<sequence>MFPIGLNSLLLCCCVFYTFTMSDVLATSPMFCNELVPEPLSLQMTEKVFPMFGEEDQSLQALLSGKSLVIARSKLSDCLKSTCPIDTNCIKDIRELFYDFMKNKSLVIDGYNFSSVDKQTFADFENKVSTPATFSMEIVFQVGCITMCHMFHYYNMTSVYDCACFNPCDHQKSCSRNNCQRTGMFQHQYKCNCSPEAKWDPELYICVSSTVTKLREKTKTEVEVYDPSGCAKATNCDREGTLLCKSDVTETFFTCICKPQYTGSTCDELVDACKFRVQHPFLPRGGMLAAGETACNTNADGNACRSFISSEGDVTYGCNCQENNWIPNHELSYDNCLKRRSMCDSVICVHGRCVTNERGTQPHCLCKPGYRGASCTEWVGEWTEWSPWDKCTPSCGDVRYSVRTRDCLTMKPERSVKRECLGASIEYAACAEHPCARTEGTFVNTYFAIRQSGIAASISAAAVVCAIVTGLWSIYCWSIISRIVLALAKKLTNSLNQTTRTPRPSPSVNEEVTAESPESD</sequence>